<dbReference type="InterPro" id="IPR015919">
    <property type="entry name" value="Cadherin-like_sf"/>
</dbReference>
<accession>A0AA36MGY7</accession>
<keyword evidence="3" id="KW-1185">Reference proteome</keyword>
<dbReference type="InterPro" id="IPR006644">
    <property type="entry name" value="Cadg"/>
</dbReference>
<comment type="caution">
    <text evidence="2">The sequence shown here is derived from an EMBL/GenBank/DDBJ whole genome shotgun (WGS) entry which is preliminary data.</text>
</comment>
<gene>
    <name evidence="2" type="ORF">EVOR1521_LOCUS1433</name>
</gene>
<dbReference type="SMART" id="SM00736">
    <property type="entry name" value="CADG"/>
    <property type="match status" value="1"/>
</dbReference>
<sequence length="120" mass="12622">MPMAPVPATVKTPFEYDVPLAVFSDPDGGPLTLSAFLADGKPLPSWLSFDSKQWSFSGTPPKQDQLHIFVKALDPQGSLPAGGEGASIQTQPGSSGAQPFAARLVKLVSCDQLHVAGFTR</sequence>
<evidence type="ECO:0000259" key="1">
    <source>
        <dbReference type="SMART" id="SM00736"/>
    </source>
</evidence>
<dbReference type="GO" id="GO:0005509">
    <property type="term" value="F:calcium ion binding"/>
    <property type="evidence" value="ECO:0007669"/>
    <property type="project" value="InterPro"/>
</dbReference>
<dbReference type="EMBL" id="CAUJNA010000047">
    <property type="protein sequence ID" value="CAJ1370996.1"/>
    <property type="molecule type" value="Genomic_DNA"/>
</dbReference>
<protein>
    <recommendedName>
        <fullName evidence="1">Dystroglycan-type cadherin-like domain-containing protein</fullName>
    </recommendedName>
</protein>
<dbReference type="SUPFAM" id="SSF49313">
    <property type="entry name" value="Cadherin-like"/>
    <property type="match status" value="1"/>
</dbReference>
<dbReference type="GO" id="GO:0016020">
    <property type="term" value="C:membrane"/>
    <property type="evidence" value="ECO:0007669"/>
    <property type="project" value="InterPro"/>
</dbReference>
<organism evidence="2 3">
    <name type="scientific">Effrenium voratum</name>
    <dbReference type="NCBI Taxonomy" id="2562239"/>
    <lineage>
        <taxon>Eukaryota</taxon>
        <taxon>Sar</taxon>
        <taxon>Alveolata</taxon>
        <taxon>Dinophyceae</taxon>
        <taxon>Suessiales</taxon>
        <taxon>Symbiodiniaceae</taxon>
        <taxon>Effrenium</taxon>
    </lineage>
</organism>
<proteinExistence type="predicted"/>
<name>A0AA36MGY7_9DINO</name>
<reference evidence="2" key="1">
    <citation type="submission" date="2023-08" db="EMBL/GenBank/DDBJ databases">
        <authorList>
            <person name="Chen Y."/>
            <person name="Shah S."/>
            <person name="Dougan E. K."/>
            <person name="Thang M."/>
            <person name="Chan C."/>
        </authorList>
    </citation>
    <scope>NUCLEOTIDE SEQUENCE</scope>
</reference>
<dbReference type="InterPro" id="IPR013783">
    <property type="entry name" value="Ig-like_fold"/>
</dbReference>
<dbReference type="Proteomes" id="UP001178507">
    <property type="component" value="Unassembled WGS sequence"/>
</dbReference>
<feature type="domain" description="Dystroglycan-type cadherin-like" evidence="1">
    <location>
        <begin position="4"/>
        <end position="97"/>
    </location>
</feature>
<evidence type="ECO:0000313" key="2">
    <source>
        <dbReference type="EMBL" id="CAJ1370996.1"/>
    </source>
</evidence>
<evidence type="ECO:0000313" key="3">
    <source>
        <dbReference type="Proteomes" id="UP001178507"/>
    </source>
</evidence>
<dbReference type="Gene3D" id="2.60.40.10">
    <property type="entry name" value="Immunoglobulins"/>
    <property type="match status" value="1"/>
</dbReference>
<dbReference type="AlphaFoldDB" id="A0AA36MGY7"/>
<dbReference type="Pfam" id="PF05345">
    <property type="entry name" value="He_PIG"/>
    <property type="match status" value="1"/>
</dbReference>